<keyword evidence="1" id="KW-1133">Transmembrane helix</keyword>
<accession>A0A1W9KXT5</accession>
<name>A0A1W9KXT5_9BURK</name>
<organism evidence="2 3">
    <name type="scientific">Rhodoferax ferrireducens</name>
    <dbReference type="NCBI Taxonomy" id="192843"/>
    <lineage>
        <taxon>Bacteria</taxon>
        <taxon>Pseudomonadati</taxon>
        <taxon>Pseudomonadota</taxon>
        <taxon>Betaproteobacteria</taxon>
        <taxon>Burkholderiales</taxon>
        <taxon>Comamonadaceae</taxon>
        <taxon>Rhodoferax</taxon>
    </lineage>
</organism>
<protein>
    <submittedName>
        <fullName evidence="2">Uncharacterized protein</fullName>
    </submittedName>
</protein>
<keyword evidence="1" id="KW-0812">Transmembrane</keyword>
<evidence type="ECO:0000313" key="2">
    <source>
        <dbReference type="EMBL" id="OQW89459.1"/>
    </source>
</evidence>
<gene>
    <name evidence="2" type="ORF">BWK72_05985</name>
</gene>
<comment type="caution">
    <text evidence="2">The sequence shown here is derived from an EMBL/GenBank/DDBJ whole genome shotgun (WGS) entry which is preliminary data.</text>
</comment>
<evidence type="ECO:0000256" key="1">
    <source>
        <dbReference type="SAM" id="Phobius"/>
    </source>
</evidence>
<feature type="transmembrane region" description="Helical" evidence="1">
    <location>
        <begin position="35"/>
        <end position="56"/>
    </location>
</feature>
<evidence type="ECO:0000313" key="3">
    <source>
        <dbReference type="Proteomes" id="UP000192505"/>
    </source>
</evidence>
<keyword evidence="1" id="KW-0472">Membrane</keyword>
<dbReference type="Proteomes" id="UP000192505">
    <property type="component" value="Unassembled WGS sequence"/>
</dbReference>
<proteinExistence type="predicted"/>
<dbReference type="AlphaFoldDB" id="A0A1W9KXT5"/>
<dbReference type="EMBL" id="MTEI01000002">
    <property type="protein sequence ID" value="OQW89459.1"/>
    <property type="molecule type" value="Genomic_DNA"/>
</dbReference>
<sequence length="80" mass="8736">MTFSVNQRNQPVQFLFNPFFEVTMRSDLNEFVTKYLTLVGATVMAVGFVAFVATSYDETRAEGQTSAVQGSIAPSQTTGS</sequence>
<reference evidence="2 3" key="1">
    <citation type="submission" date="2017-01" db="EMBL/GenBank/DDBJ databases">
        <title>Novel large sulfur bacteria in the metagenomes of groundwater-fed chemosynthetic microbial mats in the Lake Huron basin.</title>
        <authorList>
            <person name="Sharrar A.M."/>
            <person name="Flood B.E."/>
            <person name="Bailey J.V."/>
            <person name="Jones D.S."/>
            <person name="Biddanda B."/>
            <person name="Ruberg S.A."/>
            <person name="Marcus D.N."/>
            <person name="Dick G.J."/>
        </authorList>
    </citation>
    <scope>NUCLEOTIDE SEQUENCE [LARGE SCALE GENOMIC DNA]</scope>
    <source>
        <strain evidence="2">A7</strain>
    </source>
</reference>